<evidence type="ECO:0000256" key="1">
    <source>
        <dbReference type="SAM" id="Phobius"/>
    </source>
</evidence>
<evidence type="ECO:0000259" key="2">
    <source>
        <dbReference type="Pfam" id="PF07811"/>
    </source>
</evidence>
<sequence>MRRLLSLMKCRSGGSAVEFAIVAPILFLTLFSLIGYGIYLSAAHAVQQIAADAARTAVAGLNPAEREQLVRNYFTMSTMNHALLDMRNFTLQVRDDPQNPNQFTVSVDYDASELPIFSLYSYAMPDPHIRRFSTMRIGGI</sequence>
<evidence type="ECO:0000313" key="3">
    <source>
        <dbReference type="EMBL" id="SMF68290.1"/>
    </source>
</evidence>
<proteinExistence type="predicted"/>
<dbReference type="Proteomes" id="UP000192903">
    <property type="component" value="Unassembled WGS sequence"/>
</dbReference>
<evidence type="ECO:0000313" key="4">
    <source>
        <dbReference type="Proteomes" id="UP000192903"/>
    </source>
</evidence>
<dbReference type="AlphaFoldDB" id="A0A1X7GF00"/>
<reference evidence="4" key="1">
    <citation type="submission" date="2017-04" db="EMBL/GenBank/DDBJ databases">
        <authorList>
            <person name="Varghese N."/>
            <person name="Submissions S."/>
        </authorList>
    </citation>
    <scope>NUCLEOTIDE SEQUENCE [LARGE SCALE GENOMIC DNA]</scope>
    <source>
        <strain evidence="4">B4P</strain>
    </source>
</reference>
<dbReference type="STRING" id="464029.SAMN02982989_3659"/>
<dbReference type="RefSeq" id="WP_085424324.1">
    <property type="nucleotide sequence ID" value="NZ_FXAF01000011.1"/>
</dbReference>
<feature type="transmembrane region" description="Helical" evidence="1">
    <location>
        <begin position="21"/>
        <end position="39"/>
    </location>
</feature>
<dbReference type="InterPro" id="IPR012495">
    <property type="entry name" value="TadE-like_dom"/>
</dbReference>
<protein>
    <submittedName>
        <fullName evidence="3">TadE-like protein</fullName>
    </submittedName>
</protein>
<keyword evidence="1" id="KW-1133">Transmembrane helix</keyword>
<gene>
    <name evidence="3" type="ORF">SAMN02982989_3659</name>
</gene>
<dbReference type="Pfam" id="PF07811">
    <property type="entry name" value="TadE"/>
    <property type="match status" value="1"/>
</dbReference>
<name>A0A1X7GF00_9HYPH</name>
<accession>A0A1X7GF00</accession>
<feature type="domain" description="TadE-like" evidence="2">
    <location>
        <begin position="13"/>
        <end position="55"/>
    </location>
</feature>
<organism evidence="3 4">
    <name type="scientific">Xaviernesmea oryzae</name>
    <dbReference type="NCBI Taxonomy" id="464029"/>
    <lineage>
        <taxon>Bacteria</taxon>
        <taxon>Pseudomonadati</taxon>
        <taxon>Pseudomonadota</taxon>
        <taxon>Alphaproteobacteria</taxon>
        <taxon>Hyphomicrobiales</taxon>
        <taxon>Rhizobiaceae</taxon>
        <taxon>Rhizobium/Agrobacterium group</taxon>
        <taxon>Xaviernesmea</taxon>
    </lineage>
</organism>
<keyword evidence="1" id="KW-0812">Transmembrane</keyword>
<keyword evidence="1" id="KW-0472">Membrane</keyword>
<dbReference type="EMBL" id="FXAF01000011">
    <property type="protein sequence ID" value="SMF68290.1"/>
    <property type="molecule type" value="Genomic_DNA"/>
</dbReference>
<keyword evidence="4" id="KW-1185">Reference proteome</keyword>